<dbReference type="AlphaFoldDB" id="A0A081NYQ9"/>
<feature type="transmembrane region" description="Helical" evidence="1">
    <location>
        <begin position="6"/>
        <end position="24"/>
    </location>
</feature>
<evidence type="ECO:0000313" key="3">
    <source>
        <dbReference type="Proteomes" id="UP000028123"/>
    </source>
</evidence>
<evidence type="ECO:0000256" key="1">
    <source>
        <dbReference type="SAM" id="Phobius"/>
    </source>
</evidence>
<feature type="transmembrane region" description="Helical" evidence="1">
    <location>
        <begin position="70"/>
        <end position="88"/>
    </location>
</feature>
<keyword evidence="1" id="KW-1133">Transmembrane helix</keyword>
<dbReference type="EMBL" id="JNVM01000021">
    <property type="protein sequence ID" value="KEQ23582.1"/>
    <property type="molecule type" value="Genomic_DNA"/>
</dbReference>
<sequence length="92" mass="10357">MNYHLILLGFITYLLAYLIGAKKYTRFLSGFNESRVRNKEKLAKIVGTYNLIVSVLFILAGALNLPYGNALVPLVILGYVILLVYVNMNMVD</sequence>
<keyword evidence="1" id="KW-0472">Membrane</keyword>
<comment type="caution">
    <text evidence="2">The sequence shown here is derived from an EMBL/GenBank/DDBJ whole genome shotgun (WGS) entry which is preliminary data.</text>
</comment>
<dbReference type="Pfam" id="PF12650">
    <property type="entry name" value="DUF3784"/>
    <property type="match status" value="1"/>
</dbReference>
<dbReference type="Proteomes" id="UP000028123">
    <property type="component" value="Unassembled WGS sequence"/>
</dbReference>
<keyword evidence="2" id="KW-0540">Nuclease</keyword>
<protein>
    <submittedName>
        <fullName evidence="2">Exonuclease</fullName>
    </submittedName>
</protein>
<name>A0A081NYQ9_9BACL</name>
<keyword evidence="2" id="KW-0269">Exonuclease</keyword>
<keyword evidence="2" id="KW-0378">Hydrolase</keyword>
<keyword evidence="1" id="KW-0812">Transmembrane</keyword>
<dbReference type="GO" id="GO:0004527">
    <property type="term" value="F:exonuclease activity"/>
    <property type="evidence" value="ECO:0007669"/>
    <property type="project" value="UniProtKB-KW"/>
</dbReference>
<gene>
    <name evidence="2" type="ORF">ET33_15785</name>
</gene>
<dbReference type="OrthoDB" id="2652863at2"/>
<organism evidence="2 3">
    <name type="scientific">Paenibacillus tyrfis</name>
    <dbReference type="NCBI Taxonomy" id="1501230"/>
    <lineage>
        <taxon>Bacteria</taxon>
        <taxon>Bacillati</taxon>
        <taxon>Bacillota</taxon>
        <taxon>Bacilli</taxon>
        <taxon>Bacillales</taxon>
        <taxon>Paenibacillaceae</taxon>
        <taxon>Paenibacillus</taxon>
    </lineage>
</organism>
<dbReference type="eggNOG" id="ENOG503316R">
    <property type="taxonomic scope" value="Bacteria"/>
</dbReference>
<dbReference type="InterPro" id="IPR017259">
    <property type="entry name" value="UCP037672"/>
</dbReference>
<evidence type="ECO:0000313" key="2">
    <source>
        <dbReference type="EMBL" id="KEQ23582.1"/>
    </source>
</evidence>
<proteinExistence type="predicted"/>
<dbReference type="RefSeq" id="WP_036688176.1">
    <property type="nucleotide sequence ID" value="NZ_JNVM01000021.1"/>
</dbReference>
<reference evidence="2 3" key="1">
    <citation type="submission" date="2014-06" db="EMBL/GenBank/DDBJ databases">
        <title>Draft genome sequence of Paenibacillus sp. MSt1.</title>
        <authorList>
            <person name="Aw Y.K."/>
            <person name="Ong K.S."/>
            <person name="Gan H.M."/>
            <person name="Lee S.M."/>
        </authorList>
    </citation>
    <scope>NUCLEOTIDE SEQUENCE [LARGE SCALE GENOMIC DNA]</scope>
    <source>
        <strain evidence="2 3">MSt1</strain>
    </source>
</reference>
<keyword evidence="3" id="KW-1185">Reference proteome</keyword>
<accession>A0A081NYQ9</accession>
<feature type="transmembrane region" description="Helical" evidence="1">
    <location>
        <begin position="45"/>
        <end position="64"/>
    </location>
</feature>